<dbReference type="EMBL" id="KQ761546">
    <property type="protein sequence ID" value="OAD57398.1"/>
    <property type="molecule type" value="Genomic_DNA"/>
</dbReference>
<evidence type="ECO:0000256" key="1">
    <source>
        <dbReference type="SAM" id="MobiDB-lite"/>
    </source>
</evidence>
<dbReference type="AlphaFoldDB" id="A0A310SP51"/>
<organism evidence="2 3">
    <name type="scientific">Eufriesea mexicana</name>
    <dbReference type="NCBI Taxonomy" id="516756"/>
    <lineage>
        <taxon>Eukaryota</taxon>
        <taxon>Metazoa</taxon>
        <taxon>Ecdysozoa</taxon>
        <taxon>Arthropoda</taxon>
        <taxon>Hexapoda</taxon>
        <taxon>Insecta</taxon>
        <taxon>Pterygota</taxon>
        <taxon>Neoptera</taxon>
        <taxon>Endopterygota</taxon>
        <taxon>Hymenoptera</taxon>
        <taxon>Apocrita</taxon>
        <taxon>Aculeata</taxon>
        <taxon>Apoidea</taxon>
        <taxon>Anthophila</taxon>
        <taxon>Apidae</taxon>
        <taxon>Eufriesea</taxon>
    </lineage>
</organism>
<dbReference type="Proteomes" id="UP000250275">
    <property type="component" value="Unassembled WGS sequence"/>
</dbReference>
<sequence>MMRHNWPRIIHCPTETEDTRERDADRRREIEREGEDGRDVSVKGAKAKVGKLIYDRVLQGWSATGQMRDADQALSPMMAAGPNFLHGVLKVTKTDPGLSVLEYRVTIFLTVGEAVNVRETSTNYNRMSLRDTEHENDGTIPFTDTISDLNAYSDYILENDGTIPFTDTISDLNAYSDSAKFLNPAPQKVTPALV</sequence>
<feature type="region of interest" description="Disordered" evidence="1">
    <location>
        <begin position="1"/>
        <end position="42"/>
    </location>
</feature>
<reference evidence="2 3" key="1">
    <citation type="submission" date="2015-07" db="EMBL/GenBank/DDBJ databases">
        <title>The genome of Eufriesea mexicana.</title>
        <authorList>
            <person name="Pan H."/>
            <person name="Kapheim K."/>
        </authorList>
    </citation>
    <scope>NUCLEOTIDE SEQUENCE [LARGE SCALE GENOMIC DNA]</scope>
    <source>
        <strain evidence="2">0111107269</strain>
        <tissue evidence="2">Whole body</tissue>
    </source>
</reference>
<keyword evidence="3" id="KW-1185">Reference proteome</keyword>
<gene>
    <name evidence="2" type="ORF">WN48_02144</name>
</gene>
<evidence type="ECO:0000313" key="3">
    <source>
        <dbReference type="Proteomes" id="UP000250275"/>
    </source>
</evidence>
<accession>A0A310SP51</accession>
<evidence type="ECO:0000313" key="2">
    <source>
        <dbReference type="EMBL" id="OAD57398.1"/>
    </source>
</evidence>
<protein>
    <submittedName>
        <fullName evidence="2">Uncharacterized protein</fullName>
    </submittedName>
</protein>
<proteinExistence type="predicted"/>
<name>A0A310SP51_9HYME</name>
<feature type="compositionally biased region" description="Basic and acidic residues" evidence="1">
    <location>
        <begin position="17"/>
        <end position="41"/>
    </location>
</feature>